<feature type="region of interest" description="Disordered" evidence="1">
    <location>
        <begin position="1"/>
        <end position="79"/>
    </location>
</feature>
<evidence type="ECO:0000256" key="1">
    <source>
        <dbReference type="SAM" id="MobiDB-lite"/>
    </source>
</evidence>
<keyword evidence="3" id="KW-1185">Reference proteome</keyword>
<proteinExistence type="predicted"/>
<dbReference type="Proteomes" id="UP000637628">
    <property type="component" value="Unassembled WGS sequence"/>
</dbReference>
<gene>
    <name evidence="2" type="ORF">Adu01nite_53840</name>
</gene>
<dbReference type="EMBL" id="BOML01000041">
    <property type="protein sequence ID" value="GIE04034.1"/>
    <property type="molecule type" value="Genomic_DNA"/>
</dbReference>
<accession>A0ABQ3Z3B4</accession>
<feature type="compositionally biased region" description="Polar residues" evidence="1">
    <location>
        <begin position="64"/>
        <end position="79"/>
    </location>
</feature>
<sequence length="79" mass="7593">MSTVPPSAATRGAISPGLLGVYGARDAPEETVGSSTAAEEVARRAGSLRRGSPTIGKSGAAITGNDTVGSPTGPSGSPI</sequence>
<reference evidence="2 3" key="1">
    <citation type="submission" date="2021-01" db="EMBL/GenBank/DDBJ databases">
        <title>Whole genome shotgun sequence of Actinoplanes durhamensis NBRC 14914.</title>
        <authorList>
            <person name="Komaki H."/>
            <person name="Tamura T."/>
        </authorList>
    </citation>
    <scope>NUCLEOTIDE SEQUENCE [LARGE SCALE GENOMIC DNA]</scope>
    <source>
        <strain evidence="2 3">NBRC 14914</strain>
    </source>
</reference>
<comment type="caution">
    <text evidence="2">The sequence shown here is derived from an EMBL/GenBank/DDBJ whole genome shotgun (WGS) entry which is preliminary data.</text>
</comment>
<evidence type="ECO:0000313" key="2">
    <source>
        <dbReference type="EMBL" id="GIE04034.1"/>
    </source>
</evidence>
<name>A0ABQ3Z3B4_9ACTN</name>
<protein>
    <submittedName>
        <fullName evidence="2">Uncharacterized protein</fullName>
    </submittedName>
</protein>
<evidence type="ECO:0000313" key="3">
    <source>
        <dbReference type="Proteomes" id="UP000637628"/>
    </source>
</evidence>
<organism evidence="2 3">
    <name type="scientific">Paractinoplanes durhamensis</name>
    <dbReference type="NCBI Taxonomy" id="113563"/>
    <lineage>
        <taxon>Bacteria</taxon>
        <taxon>Bacillati</taxon>
        <taxon>Actinomycetota</taxon>
        <taxon>Actinomycetes</taxon>
        <taxon>Micromonosporales</taxon>
        <taxon>Micromonosporaceae</taxon>
        <taxon>Paractinoplanes</taxon>
    </lineage>
</organism>